<dbReference type="SUPFAM" id="SSF55729">
    <property type="entry name" value="Acyl-CoA N-acyltransferases (Nat)"/>
    <property type="match status" value="1"/>
</dbReference>
<feature type="non-terminal residue" evidence="4">
    <location>
        <position position="663"/>
    </location>
</feature>
<reference evidence="4 5" key="1">
    <citation type="journal article" date="2011" name="Science">
        <title>The ecoresponsive genome of Daphnia pulex.</title>
        <authorList>
            <person name="Colbourne J.K."/>
            <person name="Pfrender M.E."/>
            <person name="Gilbert D."/>
            <person name="Thomas W.K."/>
            <person name="Tucker A."/>
            <person name="Oakley T.H."/>
            <person name="Tokishita S."/>
            <person name="Aerts A."/>
            <person name="Arnold G.J."/>
            <person name="Basu M.K."/>
            <person name="Bauer D.J."/>
            <person name="Caceres C.E."/>
            <person name="Carmel L."/>
            <person name="Casola C."/>
            <person name="Choi J.H."/>
            <person name="Detter J.C."/>
            <person name="Dong Q."/>
            <person name="Dusheyko S."/>
            <person name="Eads B.D."/>
            <person name="Frohlich T."/>
            <person name="Geiler-Samerotte K.A."/>
            <person name="Gerlach D."/>
            <person name="Hatcher P."/>
            <person name="Jogdeo S."/>
            <person name="Krijgsveld J."/>
            <person name="Kriventseva E.V."/>
            <person name="Kultz D."/>
            <person name="Laforsch C."/>
            <person name="Lindquist E."/>
            <person name="Lopez J."/>
            <person name="Manak J.R."/>
            <person name="Muller J."/>
            <person name="Pangilinan J."/>
            <person name="Patwardhan R.P."/>
            <person name="Pitluck S."/>
            <person name="Pritham E.J."/>
            <person name="Rechtsteiner A."/>
            <person name="Rho M."/>
            <person name="Rogozin I.B."/>
            <person name="Sakarya O."/>
            <person name="Salamov A."/>
            <person name="Schaack S."/>
            <person name="Shapiro H."/>
            <person name="Shiga Y."/>
            <person name="Skalitzky C."/>
            <person name="Smith Z."/>
            <person name="Souvorov A."/>
            <person name="Sung W."/>
            <person name="Tang Z."/>
            <person name="Tsuchiya D."/>
            <person name="Tu H."/>
            <person name="Vos H."/>
            <person name="Wang M."/>
            <person name="Wolf Y.I."/>
            <person name="Yamagata H."/>
            <person name="Yamada T."/>
            <person name="Ye Y."/>
            <person name="Shaw J.R."/>
            <person name="Andrews J."/>
            <person name="Crease T.J."/>
            <person name="Tang H."/>
            <person name="Lucas S.M."/>
            <person name="Robertson H.M."/>
            <person name="Bork P."/>
            <person name="Koonin E.V."/>
            <person name="Zdobnov E.M."/>
            <person name="Grigoriev I.V."/>
            <person name="Lynch M."/>
            <person name="Boore J.L."/>
        </authorList>
    </citation>
    <scope>NUCLEOTIDE SEQUENCE [LARGE SCALE GENOMIC DNA]</scope>
</reference>
<organism evidence="4 5">
    <name type="scientific">Daphnia pulex</name>
    <name type="common">Water flea</name>
    <dbReference type="NCBI Taxonomy" id="6669"/>
    <lineage>
        <taxon>Eukaryota</taxon>
        <taxon>Metazoa</taxon>
        <taxon>Ecdysozoa</taxon>
        <taxon>Arthropoda</taxon>
        <taxon>Crustacea</taxon>
        <taxon>Branchiopoda</taxon>
        <taxon>Diplostraca</taxon>
        <taxon>Cladocera</taxon>
        <taxon>Anomopoda</taxon>
        <taxon>Daphniidae</taxon>
        <taxon>Daphnia</taxon>
    </lineage>
</organism>
<protein>
    <recommendedName>
        <fullName evidence="6">PI3K/PI4K catalytic domain-containing protein</fullName>
    </recommendedName>
</protein>
<dbReference type="Proteomes" id="UP000000305">
    <property type="component" value="Unassembled WGS sequence"/>
</dbReference>
<dbReference type="InterPro" id="IPR016181">
    <property type="entry name" value="Acyl_CoA_acyltransferase"/>
</dbReference>
<feature type="domain" description="N-acetyltransferase" evidence="3">
    <location>
        <begin position="176"/>
        <end position="252"/>
    </location>
</feature>
<evidence type="ECO:0000313" key="5">
    <source>
        <dbReference type="Proteomes" id="UP000000305"/>
    </source>
</evidence>
<gene>
    <name evidence="4" type="ORF">DAPPUDRAFT_120458</name>
</gene>
<dbReference type="EMBL" id="GL733778">
    <property type="protein sequence ID" value="EFX62179.1"/>
    <property type="molecule type" value="Genomic_DNA"/>
</dbReference>
<dbReference type="InterPro" id="IPR036086">
    <property type="entry name" value="ParB/Sulfiredoxin_sf"/>
</dbReference>
<feature type="region of interest" description="Disordered" evidence="1">
    <location>
        <begin position="251"/>
        <end position="287"/>
    </location>
</feature>
<proteinExistence type="predicted"/>
<dbReference type="InterPro" id="IPR000182">
    <property type="entry name" value="GNAT_dom"/>
</dbReference>
<dbReference type="HOGENOM" id="CLU_414253_0_0_1"/>
<dbReference type="AlphaFoldDB" id="E9I1F4"/>
<evidence type="ECO:0008006" key="6">
    <source>
        <dbReference type="Google" id="ProtNLM"/>
    </source>
</evidence>
<dbReference type="Pfam" id="PF00583">
    <property type="entry name" value="Acetyltransf_1"/>
    <property type="match status" value="1"/>
</dbReference>
<dbReference type="SUPFAM" id="SSF55811">
    <property type="entry name" value="Nudix"/>
    <property type="match status" value="1"/>
</dbReference>
<dbReference type="InterPro" id="IPR000403">
    <property type="entry name" value="PI3/4_kinase_cat_dom"/>
</dbReference>
<dbReference type="CDD" id="cd04301">
    <property type="entry name" value="NAT_SF"/>
    <property type="match status" value="1"/>
</dbReference>
<evidence type="ECO:0000313" key="4">
    <source>
        <dbReference type="EMBL" id="EFX62179.1"/>
    </source>
</evidence>
<name>E9I1F4_DAPPU</name>
<feature type="compositionally biased region" description="Polar residues" evidence="1">
    <location>
        <begin position="272"/>
        <end position="281"/>
    </location>
</feature>
<keyword evidence="5" id="KW-1185">Reference proteome</keyword>
<evidence type="ECO:0000259" key="2">
    <source>
        <dbReference type="Pfam" id="PF00454"/>
    </source>
</evidence>
<accession>E9I1F4</accession>
<dbReference type="InParanoid" id="E9I1F4"/>
<feature type="region of interest" description="Disordered" evidence="1">
    <location>
        <begin position="1"/>
        <end position="46"/>
    </location>
</feature>
<dbReference type="KEGG" id="dpx:DAPPUDRAFT_120458"/>
<dbReference type="InterPro" id="IPR015797">
    <property type="entry name" value="NUDIX_hydrolase-like_dom_sf"/>
</dbReference>
<dbReference type="SUPFAM" id="SSF110849">
    <property type="entry name" value="ParB/Sulfiredoxin"/>
    <property type="match status" value="1"/>
</dbReference>
<sequence length="663" mass="75338">EDLTKGQKGDIRSQPSRPLGKSEYDEDGDTPTPRSYSGTVFRYQNKHGQGPFHIHSQWADKDKKGNPRGFISPFEDSGFTSWHHDLIERSQDGETLHPILYGFASRSQASKYISENEHKKLEKLGFNLKPVEADELWHGKHQLIFKPKYPEDHIKIGEENDSFGKTEDLTKGQKGDWEKEGYKISHHTYTNSNGTNHYVVHAHDINGSHVGQAEFRMDYPRGGKLFPLDLGIHPDHRRKGLASALYTYAEDESGQTIEPSSSQSDDAEKMWSQPNRSFGKSNNDKIYSHKEVVRSARSNGNPDIMHGSNFSERYRPDQKFKVQSIPLTHLHNNGETPSQPLFHEGGDEDEKWARHYSREYDSNETHGPIIAHPMPDGTYDIVDGRHRSRASFLRGETHIDAFVPVDNENSLQKLDSLGKSEGSHVSVIGALHDNKILLGKRSDNQKWTNPGGHLNAGDYVPATTVFYHNNHPHSAQVYLPGSQSLHTYRNAIKREFIQAIENDDYEPVYDSVAPQSDRHKLAIMNTVLGNNDRHHGNVLVHQGKMHLIDHGLAFDYSEQPWTDRPLAYIDNDSKELHPEAAAWLSQLDDKLLYNHMISSRVPEGIAKTAQEKLKDMKGLLNHKQSRQQSASLNEIMNAAIGHGIDNELGYKEFYSNMHKPWRS</sequence>
<evidence type="ECO:0000259" key="3">
    <source>
        <dbReference type="Pfam" id="PF00583"/>
    </source>
</evidence>
<feature type="compositionally biased region" description="Polar residues" evidence="1">
    <location>
        <begin position="254"/>
        <end position="264"/>
    </location>
</feature>
<dbReference type="Gene3D" id="3.40.630.30">
    <property type="match status" value="1"/>
</dbReference>
<evidence type="ECO:0000256" key="1">
    <source>
        <dbReference type="SAM" id="MobiDB-lite"/>
    </source>
</evidence>
<dbReference type="GO" id="GO:0016747">
    <property type="term" value="F:acyltransferase activity, transferring groups other than amino-acyl groups"/>
    <property type="evidence" value="ECO:0007669"/>
    <property type="project" value="InterPro"/>
</dbReference>
<feature type="domain" description="PI3K/PI4K catalytic" evidence="2">
    <location>
        <begin position="483"/>
        <end position="555"/>
    </location>
</feature>
<dbReference type="CDD" id="cd16387">
    <property type="entry name" value="ParB_N_Srx"/>
    <property type="match status" value="1"/>
</dbReference>
<feature type="compositionally biased region" description="Basic and acidic residues" evidence="1">
    <location>
        <begin position="1"/>
        <end position="11"/>
    </location>
</feature>
<dbReference type="Pfam" id="PF00454">
    <property type="entry name" value="PI3_PI4_kinase"/>
    <property type="match status" value="1"/>
</dbReference>